<reference evidence="3 4" key="1">
    <citation type="submission" date="2015-08" db="EMBL/GenBank/DDBJ databases">
        <authorList>
            <person name="Babu N.S."/>
            <person name="Beckwith C.J."/>
            <person name="Beseler K.G."/>
            <person name="Brison A."/>
            <person name="Carone J.V."/>
            <person name="Caskin T.P."/>
            <person name="Diamond M."/>
            <person name="Durham M.E."/>
            <person name="Foxe J.M."/>
            <person name="Go M."/>
            <person name="Henderson B.A."/>
            <person name="Jones I.B."/>
            <person name="McGettigan J.A."/>
            <person name="Micheletti S.J."/>
            <person name="Nasrallah M.E."/>
            <person name="Ortiz D."/>
            <person name="Piller C.R."/>
            <person name="Privatt S.R."/>
            <person name="Schneider S.L."/>
            <person name="Sharp S."/>
            <person name="Smith T.C."/>
            <person name="Stanton J.D."/>
            <person name="Ullery H.E."/>
            <person name="Wilson R.J."/>
            <person name="Serrano M.G."/>
            <person name="Buck G."/>
            <person name="Lee V."/>
            <person name="Wang Y."/>
            <person name="Carvalho R."/>
            <person name="Voegtly L."/>
            <person name="Shi R."/>
            <person name="Duckworth R."/>
            <person name="Johnson A."/>
            <person name="Loviza R."/>
            <person name="Walstead R."/>
            <person name="Shah Z."/>
            <person name="Kiflezghi M."/>
            <person name="Wade K."/>
            <person name="Ball S.L."/>
            <person name="Bradley K.W."/>
            <person name="Asai D.J."/>
            <person name="Bowman C.A."/>
            <person name="Russell D.A."/>
            <person name="Pope W.H."/>
            <person name="Jacobs-Sera D."/>
            <person name="Hendrix R.W."/>
            <person name="Hatfull G.F."/>
        </authorList>
    </citation>
    <scope>NUCLEOTIDE SEQUENCE [LARGE SCALE GENOMIC DNA]</scope>
    <source>
        <strain evidence="3 4">DSM 27648</strain>
    </source>
</reference>
<proteinExistence type="predicted"/>
<evidence type="ECO:0000313" key="3">
    <source>
        <dbReference type="EMBL" id="AKU93637.1"/>
    </source>
</evidence>
<keyword evidence="2" id="KW-0732">Signal</keyword>
<dbReference type="RefSeq" id="WP_146645361.1">
    <property type="nucleotide sequence ID" value="NZ_CP012333.1"/>
</dbReference>
<feature type="signal peptide" evidence="2">
    <location>
        <begin position="1"/>
        <end position="18"/>
    </location>
</feature>
<evidence type="ECO:0000256" key="1">
    <source>
        <dbReference type="SAM" id="MobiDB-lite"/>
    </source>
</evidence>
<evidence type="ECO:0000256" key="2">
    <source>
        <dbReference type="SAM" id="SignalP"/>
    </source>
</evidence>
<evidence type="ECO:0000313" key="4">
    <source>
        <dbReference type="Proteomes" id="UP000064967"/>
    </source>
</evidence>
<name>A0A0K1PJD8_9BACT</name>
<dbReference type="PATRIC" id="fig|1391654.3.peg.317"/>
<dbReference type="KEGG" id="llu:AKJ09_00301"/>
<dbReference type="Proteomes" id="UP000064967">
    <property type="component" value="Chromosome"/>
</dbReference>
<accession>A0A0K1PJD8</accession>
<organism evidence="3 4">
    <name type="scientific">Labilithrix luteola</name>
    <dbReference type="NCBI Taxonomy" id="1391654"/>
    <lineage>
        <taxon>Bacteria</taxon>
        <taxon>Pseudomonadati</taxon>
        <taxon>Myxococcota</taxon>
        <taxon>Polyangia</taxon>
        <taxon>Polyangiales</taxon>
        <taxon>Labilitrichaceae</taxon>
        <taxon>Labilithrix</taxon>
    </lineage>
</organism>
<sequence length="339" mass="35560">MRKLRVVFTTGGAFPALVATMLVSTVDGCGSGTGDFTGSDAAADAPTDTSGPSFDAADPPYLPPPEVTNYCKQYGATHIVELPPPGTPAEPGQICAVSEPTAKSNTAARITLDSFSPANKTARGFIAVPPSIVGIVEPPTVSVVSASSPELLAMKVTDIVEVAGGYQFLAGWADMPYASLGDEMVVKASFAIACDDGGTKTVESITRMDLCSYDYDHREWVSSGDSCTICQVIAEMAPSPIVSDNSGDDLPLGSVLRLRVVEVARAGRQVLLFAETDAGANTRYEWRISGGTLERVADDVMLWTLPDEDGHAPFGQVAVWNDSGAAVENFLSDVLWEAA</sequence>
<feature type="compositionally biased region" description="Low complexity" evidence="1">
    <location>
        <begin position="37"/>
        <end position="52"/>
    </location>
</feature>
<evidence type="ECO:0008006" key="5">
    <source>
        <dbReference type="Google" id="ProtNLM"/>
    </source>
</evidence>
<dbReference type="EMBL" id="CP012333">
    <property type="protein sequence ID" value="AKU93637.1"/>
    <property type="molecule type" value="Genomic_DNA"/>
</dbReference>
<dbReference type="AlphaFoldDB" id="A0A0K1PJD8"/>
<feature type="chain" id="PRO_5005465592" description="PASTA domain-containing protein" evidence="2">
    <location>
        <begin position="19"/>
        <end position="339"/>
    </location>
</feature>
<protein>
    <recommendedName>
        <fullName evidence="5">PASTA domain-containing protein</fullName>
    </recommendedName>
</protein>
<keyword evidence="4" id="KW-1185">Reference proteome</keyword>
<gene>
    <name evidence="3" type="ORF">AKJ09_00301</name>
</gene>
<dbReference type="STRING" id="1391654.AKJ09_00301"/>
<feature type="region of interest" description="Disordered" evidence="1">
    <location>
        <begin position="37"/>
        <end position="62"/>
    </location>
</feature>